<dbReference type="InterPro" id="IPR036291">
    <property type="entry name" value="NAD(P)-bd_dom_sf"/>
</dbReference>
<protein>
    <submittedName>
        <fullName evidence="3">NAD-dependent epimerase/dehydratase family protein</fullName>
    </submittedName>
</protein>
<reference evidence="3 4" key="1">
    <citation type="journal article" date="2019" name="Int. J. Syst. Evol. Microbiol.">
        <title>The Global Catalogue of Microorganisms (GCM) 10K type strain sequencing project: providing services to taxonomists for standard genome sequencing and annotation.</title>
        <authorList>
            <consortium name="The Broad Institute Genomics Platform"/>
            <consortium name="The Broad Institute Genome Sequencing Center for Infectious Disease"/>
            <person name="Wu L."/>
            <person name="Ma J."/>
        </authorList>
    </citation>
    <scope>NUCLEOTIDE SEQUENCE [LARGE SCALE GENOMIC DNA]</scope>
    <source>
        <strain evidence="3 4">JCM 8542</strain>
    </source>
</reference>
<evidence type="ECO:0000259" key="2">
    <source>
        <dbReference type="Pfam" id="PF01370"/>
    </source>
</evidence>
<accession>A0ABN0T034</accession>
<evidence type="ECO:0000313" key="3">
    <source>
        <dbReference type="EMBL" id="GAA0208037.1"/>
    </source>
</evidence>
<evidence type="ECO:0000313" key="4">
    <source>
        <dbReference type="Proteomes" id="UP001500399"/>
    </source>
</evidence>
<proteinExistence type="inferred from homology"/>
<sequence length="309" mass="33921">MKRVLITGAHGFLGRYVARIYGQAGFYVIGLGHGSWSASEAKEWGVDEWHRADVDMDSLQSYASHVSIIAHCAGSGSVGFSLSNPMKDFERTVWTTHYVLEYIRTCSPQTRLLYPSSAAIYGNQETLPLTTDMTPNPISPYGVHKSIVEELCVMYAKQYGVHVAVLRLFSVYGNGLKKQLLWDACSKLAQGDNTFWGTGEETRDWVHVSDVAQAFLIAGEKASPRCPVVNVGTGHAVQVKDVLDILFEAYGAQGHPAFGGEVNAGNPNHYVADAAAMNGWGWHPSVDLTQGIRAYVRWYREYGNGGIRA</sequence>
<dbReference type="Gene3D" id="3.40.50.720">
    <property type="entry name" value="NAD(P)-binding Rossmann-like Domain"/>
    <property type="match status" value="1"/>
</dbReference>
<comment type="similarity">
    <text evidence="1">Belongs to the NAD(P)-dependent epimerase/dehydratase family.</text>
</comment>
<dbReference type="Pfam" id="PF01370">
    <property type="entry name" value="Epimerase"/>
    <property type="match status" value="1"/>
</dbReference>
<dbReference type="InterPro" id="IPR001509">
    <property type="entry name" value="Epimerase_deHydtase"/>
</dbReference>
<dbReference type="SUPFAM" id="SSF51735">
    <property type="entry name" value="NAD(P)-binding Rossmann-fold domains"/>
    <property type="match status" value="1"/>
</dbReference>
<name>A0ABN0T034_9FIRM</name>
<comment type="caution">
    <text evidence="3">The sequence shown here is derived from an EMBL/GenBank/DDBJ whole genome shotgun (WGS) entry which is preliminary data.</text>
</comment>
<dbReference type="Proteomes" id="UP001500399">
    <property type="component" value="Unassembled WGS sequence"/>
</dbReference>
<organism evidence="3 4">
    <name type="scientific">Selenomonas dianae</name>
    <dbReference type="NCBI Taxonomy" id="135079"/>
    <lineage>
        <taxon>Bacteria</taxon>
        <taxon>Bacillati</taxon>
        <taxon>Bacillota</taxon>
        <taxon>Negativicutes</taxon>
        <taxon>Selenomonadales</taxon>
        <taxon>Selenomonadaceae</taxon>
        <taxon>Selenomonas</taxon>
    </lineage>
</organism>
<dbReference type="PANTHER" id="PTHR43000">
    <property type="entry name" value="DTDP-D-GLUCOSE 4,6-DEHYDRATASE-RELATED"/>
    <property type="match status" value="1"/>
</dbReference>
<keyword evidence="4" id="KW-1185">Reference proteome</keyword>
<gene>
    <name evidence="3" type="ORF">GCM10008919_09180</name>
</gene>
<feature type="domain" description="NAD-dependent epimerase/dehydratase" evidence="2">
    <location>
        <begin position="4"/>
        <end position="232"/>
    </location>
</feature>
<dbReference type="EMBL" id="BAAACR010000005">
    <property type="protein sequence ID" value="GAA0208037.1"/>
    <property type="molecule type" value="Genomic_DNA"/>
</dbReference>
<evidence type="ECO:0000256" key="1">
    <source>
        <dbReference type="ARBA" id="ARBA00007637"/>
    </source>
</evidence>